<keyword evidence="4" id="KW-0342">GTP-binding</keyword>
<dbReference type="GO" id="GO:0003924">
    <property type="term" value="F:GTPase activity"/>
    <property type="evidence" value="ECO:0007669"/>
    <property type="project" value="InterPro"/>
</dbReference>
<dbReference type="Pfam" id="PF00009">
    <property type="entry name" value="GTP_EFTU"/>
    <property type="match status" value="1"/>
</dbReference>
<dbReference type="Pfam" id="PF03764">
    <property type="entry name" value="EFG_IV"/>
    <property type="match status" value="1"/>
</dbReference>
<dbReference type="Pfam" id="PF16004">
    <property type="entry name" value="EFTUD2"/>
    <property type="match status" value="1"/>
</dbReference>
<sequence>MDEDLYDEFGNLIGAESDSSASEEEALDFETKDAETYVSDDPTATGKNSTALINRETLATAFPEDVEVLVETEDQQSMATPLVEPAQRRDDQTSVYSKESKSTPKAAFNREYLQALLELPERTKNICVLGPLHSGKTSLVDLLVWESHEKIPNISKAIRQGWKPLRYMDNTKLEISRGLSCKLNGLTFLGSDLQDKSVALTVLDTPGHVNFMDEVAVAMSASEACLVVIDVVEGITAVAQEIIDQAQRLAKDLIFVLNKIDRLIIELQLPPKDAYLKIVHVVRQIQKYAGGLHSPELGNVLLASAKLGFTFSIKEFVLYHYQSRIGAGKVQGFIDRLWGNVYFHSGQFSDKPNPKGLTTFAEFVLIPLYKMFTQTLSNDPKEVAAFLKSHFNVELSLKAQQLDPQPLLREVLSLIFRKQRGLIDSIHLFSPSAHVINGMKLDTPRLACPKEAILAHVLKLMDYCGETWALTRIYQGSIKVNDSLKVIDAGTANDEDAPRAKIRAIGLMGGRYVVPVQRACEGQVVLIKGVDEMLTKSGTLASCDGVSFPDIDYINEPTFKIILKALNPRELPLMLEGLNKVNKFYCGMATCVEETGETVVLGTGELYLDCLLCDLRNKYAKVEIQVSNPVVKFAESCVGESFASIPVSGASGQTLTLSVAAQPLEQNLANDLLNGVLTGRETSNMRKLSKLLRDKYEWDSLAARNVWSLQKGNVFVNDTLPDEVDPDLLAGVKEYICQGFEWAAREGPLAEEAIHGVQFRLLSIVAEDGVKQGQLIALARKACYVGLLTAEPALLEPIYEVSIVVRDLLVEIVEEIFAKRRGGRIYNRVKIPATPLMEVWGQVPVIDSVGFETDLRLATNGQAMCQLHFCKKVWRKVPGDVMNENAIIPKLKPAPWESMSRDFVMKIRRRKGLSSDGHVTQDGPSLSRYIDPVLFAKLKENQLV</sequence>
<protein>
    <submittedName>
        <fullName evidence="9">LAME_0G04192g1_1</fullName>
    </submittedName>
</protein>
<dbReference type="SUPFAM" id="SSF54211">
    <property type="entry name" value="Ribosomal protein S5 domain 2-like"/>
    <property type="match status" value="1"/>
</dbReference>
<dbReference type="GO" id="GO:0046540">
    <property type="term" value="C:U4/U6 x U5 tri-snRNP complex"/>
    <property type="evidence" value="ECO:0007669"/>
    <property type="project" value="TreeGrafter"/>
</dbReference>
<keyword evidence="5" id="KW-0508">mRNA splicing</keyword>
<name>A0A1G4K6T1_9SACH</name>
<evidence type="ECO:0000256" key="3">
    <source>
        <dbReference type="ARBA" id="ARBA00022741"/>
    </source>
</evidence>
<keyword evidence="10" id="KW-1185">Reference proteome</keyword>
<dbReference type="GO" id="GO:0000398">
    <property type="term" value="P:mRNA splicing, via spliceosome"/>
    <property type="evidence" value="ECO:0007669"/>
    <property type="project" value="TreeGrafter"/>
</dbReference>
<dbReference type="SMART" id="SM00838">
    <property type="entry name" value="EFG_C"/>
    <property type="match status" value="1"/>
</dbReference>
<dbReference type="SMART" id="SM00889">
    <property type="entry name" value="EFG_IV"/>
    <property type="match status" value="1"/>
</dbReference>
<gene>
    <name evidence="9" type="ORF">LAME_0G04192G</name>
</gene>
<organism evidence="9 10">
    <name type="scientific">Lachancea meyersii CBS 8951</name>
    <dbReference type="NCBI Taxonomy" id="1266667"/>
    <lineage>
        <taxon>Eukaryota</taxon>
        <taxon>Fungi</taxon>
        <taxon>Dikarya</taxon>
        <taxon>Ascomycota</taxon>
        <taxon>Saccharomycotina</taxon>
        <taxon>Saccharomycetes</taxon>
        <taxon>Saccharomycetales</taxon>
        <taxon>Saccharomycetaceae</taxon>
        <taxon>Lachancea</taxon>
    </lineage>
</organism>
<evidence type="ECO:0000313" key="10">
    <source>
        <dbReference type="Proteomes" id="UP000191144"/>
    </source>
</evidence>
<keyword evidence="2" id="KW-0507">mRNA processing</keyword>
<dbReference type="PANTHER" id="PTHR42908">
    <property type="entry name" value="TRANSLATION ELONGATION FACTOR-RELATED"/>
    <property type="match status" value="1"/>
</dbReference>
<dbReference type="GO" id="GO:0030623">
    <property type="term" value="F:U5 snRNA binding"/>
    <property type="evidence" value="ECO:0007669"/>
    <property type="project" value="TreeGrafter"/>
</dbReference>
<dbReference type="Proteomes" id="UP000191144">
    <property type="component" value="Chromosome G"/>
</dbReference>
<dbReference type="SUPFAM" id="SSF52540">
    <property type="entry name" value="P-loop containing nucleoside triphosphate hydrolases"/>
    <property type="match status" value="1"/>
</dbReference>
<dbReference type="Gene3D" id="2.40.30.10">
    <property type="entry name" value="Translation factors"/>
    <property type="match status" value="1"/>
</dbReference>
<evidence type="ECO:0000259" key="8">
    <source>
        <dbReference type="PROSITE" id="PS51722"/>
    </source>
</evidence>
<dbReference type="CDD" id="cd04167">
    <property type="entry name" value="Snu114p"/>
    <property type="match status" value="1"/>
</dbReference>
<dbReference type="InterPro" id="IPR031950">
    <property type="entry name" value="EFTUD2_N"/>
</dbReference>
<feature type="compositionally biased region" description="Basic and acidic residues" evidence="7">
    <location>
        <begin position="86"/>
        <end position="102"/>
    </location>
</feature>
<dbReference type="FunFam" id="3.30.70.870:FF:000002">
    <property type="entry name" value="Translation elongation factor 2"/>
    <property type="match status" value="1"/>
</dbReference>
<proteinExistence type="predicted"/>
<feature type="region of interest" description="Disordered" evidence="7">
    <location>
        <begin position="1"/>
        <end position="48"/>
    </location>
</feature>
<dbReference type="InterPro" id="IPR020568">
    <property type="entry name" value="Ribosomal_Su5_D2-typ_SF"/>
</dbReference>
<dbReference type="InterPro" id="IPR014721">
    <property type="entry name" value="Ribsml_uS5_D2-typ_fold_subgr"/>
</dbReference>
<dbReference type="Gene3D" id="3.30.70.240">
    <property type="match status" value="1"/>
</dbReference>
<evidence type="ECO:0000313" key="9">
    <source>
        <dbReference type="EMBL" id="SCU99604.1"/>
    </source>
</evidence>
<dbReference type="Gene3D" id="3.30.70.870">
    <property type="entry name" value="Elongation Factor G (Translational Gtpase), domain 3"/>
    <property type="match status" value="1"/>
</dbReference>
<reference evidence="10" key="1">
    <citation type="submission" date="2016-03" db="EMBL/GenBank/DDBJ databases">
        <authorList>
            <person name="Devillers Hugo."/>
        </authorList>
    </citation>
    <scope>NUCLEOTIDE SEQUENCE [LARGE SCALE GENOMIC DNA]</scope>
</reference>
<dbReference type="InterPro" id="IPR035647">
    <property type="entry name" value="EFG_III/V"/>
</dbReference>
<evidence type="ECO:0000256" key="6">
    <source>
        <dbReference type="ARBA" id="ARBA00023242"/>
    </source>
</evidence>
<dbReference type="SUPFAM" id="SSF54980">
    <property type="entry name" value="EF-G C-terminal domain-like"/>
    <property type="match status" value="2"/>
</dbReference>
<evidence type="ECO:0000256" key="2">
    <source>
        <dbReference type="ARBA" id="ARBA00022664"/>
    </source>
</evidence>
<feature type="region of interest" description="Disordered" evidence="7">
    <location>
        <begin position="73"/>
        <end position="102"/>
    </location>
</feature>
<dbReference type="PANTHER" id="PTHR42908:SF6">
    <property type="entry name" value="116 KDA U5 SMALL NUCLEAR RIBONUCLEOPROTEIN COMPONENT"/>
    <property type="match status" value="1"/>
</dbReference>
<dbReference type="SUPFAM" id="SSF50447">
    <property type="entry name" value="Translation proteins"/>
    <property type="match status" value="1"/>
</dbReference>
<dbReference type="Gene3D" id="3.40.50.300">
    <property type="entry name" value="P-loop containing nucleotide triphosphate hydrolases"/>
    <property type="match status" value="1"/>
</dbReference>
<dbReference type="InterPro" id="IPR000640">
    <property type="entry name" value="EFG_V-like"/>
</dbReference>
<accession>A0A1G4K6T1</accession>
<dbReference type="GO" id="GO:0005829">
    <property type="term" value="C:cytosol"/>
    <property type="evidence" value="ECO:0007669"/>
    <property type="project" value="TreeGrafter"/>
</dbReference>
<dbReference type="OrthoDB" id="364892at2759"/>
<dbReference type="Gene3D" id="3.30.230.10">
    <property type="match status" value="1"/>
</dbReference>
<evidence type="ECO:0000256" key="1">
    <source>
        <dbReference type="ARBA" id="ARBA00004123"/>
    </source>
</evidence>
<evidence type="ECO:0000256" key="7">
    <source>
        <dbReference type="SAM" id="MobiDB-lite"/>
    </source>
</evidence>
<dbReference type="GO" id="GO:0005525">
    <property type="term" value="F:GTP binding"/>
    <property type="evidence" value="ECO:0007669"/>
    <property type="project" value="UniProtKB-KW"/>
</dbReference>
<dbReference type="InterPro" id="IPR005517">
    <property type="entry name" value="Transl_elong_EFG/EF2_IV"/>
</dbReference>
<dbReference type="AlphaFoldDB" id="A0A1G4K6T1"/>
<keyword evidence="6" id="KW-0539">Nucleus</keyword>
<dbReference type="EMBL" id="LT598484">
    <property type="protein sequence ID" value="SCU99604.1"/>
    <property type="molecule type" value="Genomic_DNA"/>
</dbReference>
<keyword evidence="3" id="KW-0547">Nucleotide-binding</keyword>
<dbReference type="FunFam" id="3.30.70.240:FF:000022">
    <property type="entry name" value="U5 snRNP-specific protein"/>
    <property type="match status" value="1"/>
</dbReference>
<dbReference type="Pfam" id="PF00679">
    <property type="entry name" value="EFG_C"/>
    <property type="match status" value="1"/>
</dbReference>
<dbReference type="CDD" id="cd01683">
    <property type="entry name" value="EF2_IV_snRNP"/>
    <property type="match status" value="1"/>
</dbReference>
<dbReference type="GO" id="GO:0071007">
    <property type="term" value="C:U2-type catalytic step 2 spliceosome"/>
    <property type="evidence" value="ECO:0007669"/>
    <property type="project" value="TreeGrafter"/>
</dbReference>
<comment type="subcellular location">
    <subcellularLocation>
        <location evidence="1">Nucleus</location>
    </subcellularLocation>
</comment>
<dbReference type="InterPro" id="IPR027417">
    <property type="entry name" value="P-loop_NTPase"/>
</dbReference>
<feature type="domain" description="Tr-type G" evidence="8">
    <location>
        <begin position="121"/>
        <end position="381"/>
    </location>
</feature>
<dbReference type="InterPro" id="IPR044121">
    <property type="entry name" value="Snu114_GTP-bd"/>
</dbReference>
<evidence type="ECO:0000256" key="5">
    <source>
        <dbReference type="ARBA" id="ARBA00023187"/>
    </source>
</evidence>
<dbReference type="PROSITE" id="PS51722">
    <property type="entry name" value="G_TR_2"/>
    <property type="match status" value="1"/>
</dbReference>
<dbReference type="InterPro" id="IPR000795">
    <property type="entry name" value="T_Tr_GTP-bd_dom"/>
</dbReference>
<dbReference type="InterPro" id="IPR009000">
    <property type="entry name" value="Transl_B-barrel_sf"/>
</dbReference>
<evidence type="ECO:0000256" key="4">
    <source>
        <dbReference type="ARBA" id="ARBA00023134"/>
    </source>
</evidence>